<dbReference type="InterPro" id="IPR029064">
    <property type="entry name" value="Ribosomal_eL30-like_sf"/>
</dbReference>
<dbReference type="Gene3D" id="3.30.1330.30">
    <property type="match status" value="1"/>
</dbReference>
<dbReference type="GO" id="GO:0006353">
    <property type="term" value="P:DNA-templated transcription termination"/>
    <property type="evidence" value="ECO:0007669"/>
    <property type="project" value="UniProtKB-KW"/>
</dbReference>
<dbReference type="AlphaFoldDB" id="A0A8X8ZD49"/>
<dbReference type="Gene3D" id="1.25.70.10">
    <property type="entry name" value="Transcription termination factor 3, mitochondrial"/>
    <property type="match status" value="1"/>
</dbReference>
<dbReference type="PANTHER" id="PTHR13068">
    <property type="entry name" value="CGI-12 PROTEIN-RELATED"/>
    <property type="match status" value="1"/>
</dbReference>
<dbReference type="Pfam" id="PF01248">
    <property type="entry name" value="Ribosomal_L7Ae"/>
    <property type="match status" value="1"/>
</dbReference>
<dbReference type="SUPFAM" id="SSF55315">
    <property type="entry name" value="L30e-like"/>
    <property type="match status" value="1"/>
</dbReference>
<evidence type="ECO:0000256" key="3">
    <source>
        <dbReference type="ARBA" id="ARBA00022472"/>
    </source>
</evidence>
<dbReference type="FunFam" id="1.25.70.10:FF:000001">
    <property type="entry name" value="Mitochondrial transcription termination factor-like"/>
    <property type="match status" value="1"/>
</dbReference>
<evidence type="ECO:0000256" key="6">
    <source>
        <dbReference type="ARBA" id="ARBA00023274"/>
    </source>
</evidence>
<comment type="caution">
    <text evidence="8">The sequence shown here is derived from an EMBL/GenBank/DDBJ whole genome shotgun (WGS) entry which is preliminary data.</text>
</comment>
<keyword evidence="5" id="KW-0689">Ribosomal protein</keyword>
<feature type="domain" description="Ribosomal protein eL8/eL30/eS12/Gadd45" evidence="7">
    <location>
        <begin position="14"/>
        <end position="100"/>
    </location>
</feature>
<name>A0A8X8ZD49_SALSN</name>
<evidence type="ECO:0000256" key="2">
    <source>
        <dbReference type="ARBA" id="ARBA00007692"/>
    </source>
</evidence>
<keyword evidence="4" id="KW-0809">Transit peptide</keyword>
<evidence type="ECO:0000256" key="5">
    <source>
        <dbReference type="ARBA" id="ARBA00022980"/>
    </source>
</evidence>
<dbReference type="GO" id="GO:0005840">
    <property type="term" value="C:ribosome"/>
    <property type="evidence" value="ECO:0007669"/>
    <property type="project" value="UniProtKB-KW"/>
</dbReference>
<dbReference type="GO" id="GO:1990904">
    <property type="term" value="C:ribonucleoprotein complex"/>
    <property type="evidence" value="ECO:0007669"/>
    <property type="project" value="UniProtKB-KW"/>
</dbReference>
<dbReference type="SMART" id="SM00733">
    <property type="entry name" value="Mterf"/>
    <property type="match status" value="6"/>
</dbReference>
<keyword evidence="6" id="KW-0687">Ribonucleoprotein</keyword>
<dbReference type="InterPro" id="IPR003690">
    <property type="entry name" value="MTERF"/>
</dbReference>
<protein>
    <recommendedName>
        <fullName evidence="7">Ribosomal protein eL8/eL30/eS12/Gadd45 domain-containing protein</fullName>
    </recommendedName>
</protein>
<dbReference type="Pfam" id="PF02536">
    <property type="entry name" value="mTERF"/>
    <property type="match status" value="2"/>
</dbReference>
<dbReference type="PANTHER" id="PTHR13068:SF130">
    <property type="entry name" value="TRANSCRIPTION TERMINATION FACTOR MTERF6, CHLOROPLASTIC_MITOCHONDRIAL-LIKE"/>
    <property type="match status" value="1"/>
</dbReference>
<reference evidence="8" key="1">
    <citation type="submission" date="2018-01" db="EMBL/GenBank/DDBJ databases">
        <authorList>
            <person name="Mao J.F."/>
        </authorList>
    </citation>
    <scope>NUCLEOTIDE SEQUENCE</scope>
    <source>
        <strain evidence="8">Huo1</strain>
        <tissue evidence="8">Leaf</tissue>
    </source>
</reference>
<comment type="similarity">
    <text evidence="1">Belongs to the eukaryotic ribosomal protein eL30 family.</text>
</comment>
<accession>A0A8X8ZD49</accession>
<organism evidence="8">
    <name type="scientific">Salvia splendens</name>
    <name type="common">Scarlet sage</name>
    <dbReference type="NCBI Taxonomy" id="180675"/>
    <lineage>
        <taxon>Eukaryota</taxon>
        <taxon>Viridiplantae</taxon>
        <taxon>Streptophyta</taxon>
        <taxon>Embryophyta</taxon>
        <taxon>Tracheophyta</taxon>
        <taxon>Spermatophyta</taxon>
        <taxon>Magnoliopsida</taxon>
        <taxon>eudicotyledons</taxon>
        <taxon>Gunneridae</taxon>
        <taxon>Pentapetalae</taxon>
        <taxon>asterids</taxon>
        <taxon>lamiids</taxon>
        <taxon>Lamiales</taxon>
        <taxon>Lamiaceae</taxon>
        <taxon>Nepetoideae</taxon>
        <taxon>Mentheae</taxon>
        <taxon>Salviinae</taxon>
        <taxon>Salvia</taxon>
        <taxon>Salvia subgen. Calosphace</taxon>
        <taxon>core Calosphace</taxon>
    </lineage>
</organism>
<evidence type="ECO:0000256" key="4">
    <source>
        <dbReference type="ARBA" id="ARBA00022946"/>
    </source>
</evidence>
<keyword evidence="3" id="KW-0804">Transcription</keyword>
<gene>
    <name evidence="8" type="ORF">SASPL_137053</name>
</gene>
<comment type="similarity">
    <text evidence="2">Belongs to the mTERF family.</text>
</comment>
<dbReference type="EMBL" id="PNBA02000014">
    <property type="protein sequence ID" value="KAG6400228.1"/>
    <property type="molecule type" value="Genomic_DNA"/>
</dbReference>
<evidence type="ECO:0000313" key="9">
    <source>
        <dbReference type="Proteomes" id="UP000298416"/>
    </source>
</evidence>
<dbReference type="FunFam" id="3.30.1330.30:FF:000001">
    <property type="entry name" value="60S ribosomal protein L30"/>
    <property type="match status" value="1"/>
</dbReference>
<dbReference type="Proteomes" id="UP000298416">
    <property type="component" value="Unassembled WGS sequence"/>
</dbReference>
<dbReference type="GO" id="GO:0003676">
    <property type="term" value="F:nucleic acid binding"/>
    <property type="evidence" value="ECO:0007669"/>
    <property type="project" value="InterPro"/>
</dbReference>
<proteinExistence type="inferred from homology"/>
<dbReference type="InterPro" id="IPR022991">
    <property type="entry name" value="Ribosomal_eL30_CS"/>
</dbReference>
<evidence type="ECO:0000256" key="1">
    <source>
        <dbReference type="ARBA" id="ARBA00007326"/>
    </source>
</evidence>
<keyword evidence="3" id="KW-0805">Transcription regulation</keyword>
<reference evidence="8" key="2">
    <citation type="submission" date="2020-08" db="EMBL/GenBank/DDBJ databases">
        <title>Plant Genome Project.</title>
        <authorList>
            <person name="Zhang R.-G."/>
        </authorList>
    </citation>
    <scope>NUCLEOTIDE SEQUENCE</scope>
    <source>
        <strain evidence="8">Huo1</strain>
        <tissue evidence="8">Leaf</tissue>
    </source>
</reference>
<sequence length="506" mass="56274">MVAPGKKTKKTHESINNRLALVMKSGKYTLGYKTVLKTLRSSKGKLILISNNCPPLRKSEIEYYAMLAKIGVHHYSGNNVDLGTACGKYFRVSCLSIVDPVRRAAELLINPNSSGNGDFGNRFLAQASIVPPMAAAILRRTLISFYSGNNSSLLLKSHFSASPYFSTTATNPPLDHHTVTKFLIDDHRLSPEAAAQIASRSRIRNQQSADSIIQFLKNTGFSDAQLEKVLKSSPQLLSSHLDATIKPKFEILHGLGFAPADILDIVATQSRLLNYSAPRISSSIVTLKSVLGSAASAARFLKTTGLFLRDMESTLLPNVESLKSCGVSTDQITTLMCQNPRFFLHKPENMRRFIEKADQLGSDRKSGRFIHAVRIISSMASETWRLKLEAFRELGFSDEDIARAFRNSPKVFSTSAEKMRRVAAAVEGSGGYDRRSIVETPSVFLYSLEKRIWPRLKVLRVLEEEKKMRRENWPSLATIVVMKDAKFSQKFVSPNFDLVGGFFAEI</sequence>
<keyword evidence="9" id="KW-1185">Reference proteome</keyword>
<dbReference type="InterPro" id="IPR004038">
    <property type="entry name" value="Ribosomal_eL8/eL30/eS12/Gad45"/>
</dbReference>
<keyword evidence="3" id="KW-0806">Transcription termination</keyword>
<evidence type="ECO:0000259" key="7">
    <source>
        <dbReference type="Pfam" id="PF01248"/>
    </source>
</evidence>
<dbReference type="InterPro" id="IPR038538">
    <property type="entry name" value="MTERF_sf"/>
</dbReference>
<dbReference type="PROSITE" id="PS00709">
    <property type="entry name" value="RIBOSOMAL_L30E_1"/>
    <property type="match status" value="1"/>
</dbReference>
<evidence type="ECO:0000313" key="8">
    <source>
        <dbReference type="EMBL" id="KAG6400228.1"/>
    </source>
</evidence>